<dbReference type="AlphaFoldDB" id="A0A371G3S1"/>
<feature type="non-terminal residue" evidence="1">
    <location>
        <position position="1"/>
    </location>
</feature>
<reference evidence="1" key="1">
    <citation type="submission" date="2018-05" db="EMBL/GenBank/DDBJ databases">
        <title>Draft genome of Mucuna pruriens seed.</title>
        <authorList>
            <person name="Nnadi N.E."/>
            <person name="Vos R."/>
            <person name="Hasami M.H."/>
            <person name="Devisetty U.K."/>
            <person name="Aguiy J.C."/>
        </authorList>
    </citation>
    <scope>NUCLEOTIDE SEQUENCE [LARGE SCALE GENOMIC DNA]</scope>
    <source>
        <strain evidence="1">JCA_2017</strain>
    </source>
</reference>
<keyword evidence="2" id="KW-1185">Reference proteome</keyword>
<sequence length="246" mass="28059">MTRSSTDPLHDLDLEIEITLCRLRKARKIVVNNSNNSNSISSYDNSSLVTNNSDSFEYSSTNSFVELEQMENNDRTLKWLATPDVYPQLESAQTHEWKSDLIHLLPKFHGLAGEDPHKNLKEFHVATRDTEGLYQNEGISIFLGWSCEGLPVFAASSLQHLGRHETHVSTKVLFGIQNNDHKEGNLWDKATFWRIYTNTRKDSTNYVPHVRIIRSYFYEGLTMMDQSMIDVASGGALMNEQDANNS</sequence>
<accession>A0A371G3S1</accession>
<organism evidence="1 2">
    <name type="scientific">Mucuna pruriens</name>
    <name type="common">Velvet bean</name>
    <name type="synonym">Dolichos pruriens</name>
    <dbReference type="NCBI Taxonomy" id="157652"/>
    <lineage>
        <taxon>Eukaryota</taxon>
        <taxon>Viridiplantae</taxon>
        <taxon>Streptophyta</taxon>
        <taxon>Embryophyta</taxon>
        <taxon>Tracheophyta</taxon>
        <taxon>Spermatophyta</taxon>
        <taxon>Magnoliopsida</taxon>
        <taxon>eudicotyledons</taxon>
        <taxon>Gunneridae</taxon>
        <taxon>Pentapetalae</taxon>
        <taxon>rosids</taxon>
        <taxon>fabids</taxon>
        <taxon>Fabales</taxon>
        <taxon>Fabaceae</taxon>
        <taxon>Papilionoideae</taxon>
        <taxon>50 kb inversion clade</taxon>
        <taxon>NPAAA clade</taxon>
        <taxon>indigoferoid/millettioid clade</taxon>
        <taxon>Phaseoleae</taxon>
        <taxon>Mucuna</taxon>
    </lineage>
</organism>
<proteinExistence type="predicted"/>
<dbReference type="EMBL" id="QJKJ01006844">
    <property type="protein sequence ID" value="RDX85226.1"/>
    <property type="molecule type" value="Genomic_DNA"/>
</dbReference>
<protein>
    <submittedName>
        <fullName evidence="1">Uncharacterized protein</fullName>
    </submittedName>
</protein>
<gene>
    <name evidence="1" type="ORF">CR513_33612</name>
</gene>
<dbReference type="OrthoDB" id="911638at2759"/>
<evidence type="ECO:0000313" key="2">
    <source>
        <dbReference type="Proteomes" id="UP000257109"/>
    </source>
</evidence>
<comment type="caution">
    <text evidence="1">The sequence shown here is derived from an EMBL/GenBank/DDBJ whole genome shotgun (WGS) entry which is preliminary data.</text>
</comment>
<name>A0A371G3S1_MUCPR</name>
<dbReference type="Proteomes" id="UP000257109">
    <property type="component" value="Unassembled WGS sequence"/>
</dbReference>
<evidence type="ECO:0000313" key="1">
    <source>
        <dbReference type="EMBL" id="RDX85226.1"/>
    </source>
</evidence>